<dbReference type="GO" id="GO:0004620">
    <property type="term" value="F:phospholipase activity"/>
    <property type="evidence" value="ECO:0007669"/>
    <property type="project" value="TreeGrafter"/>
</dbReference>
<protein>
    <recommendedName>
        <fullName evidence="2">DDHD domain-containing protein</fullName>
    </recommendedName>
</protein>
<dbReference type="PROSITE" id="PS51043">
    <property type="entry name" value="DDHD"/>
    <property type="match status" value="1"/>
</dbReference>
<dbReference type="SMART" id="SM01127">
    <property type="entry name" value="DDHD"/>
    <property type="match status" value="1"/>
</dbReference>
<evidence type="ECO:0000313" key="4">
    <source>
        <dbReference type="Proteomes" id="UP000249363"/>
    </source>
</evidence>
<feature type="region of interest" description="Disordered" evidence="1">
    <location>
        <begin position="341"/>
        <end position="430"/>
    </location>
</feature>
<organism evidence="3 4">
    <name type="scientific">Talaromyces amestolkiae</name>
    <dbReference type="NCBI Taxonomy" id="1196081"/>
    <lineage>
        <taxon>Eukaryota</taxon>
        <taxon>Fungi</taxon>
        <taxon>Dikarya</taxon>
        <taxon>Ascomycota</taxon>
        <taxon>Pezizomycotina</taxon>
        <taxon>Eurotiomycetes</taxon>
        <taxon>Eurotiomycetidae</taxon>
        <taxon>Eurotiales</taxon>
        <taxon>Trichocomaceae</taxon>
        <taxon>Talaromyces</taxon>
        <taxon>Talaromyces sect. Talaromyces</taxon>
    </lineage>
</organism>
<dbReference type="InterPro" id="IPR057826">
    <property type="entry name" value="WWE_C20G8.02"/>
</dbReference>
<reference evidence="3 4" key="1">
    <citation type="journal article" date="2017" name="Biotechnol. Biofuels">
        <title>Differential beta-glucosidase expression as a function of carbon source availability in Talaromyces amestolkiae: a genomic and proteomic approach.</title>
        <authorList>
            <person name="de Eugenio L.I."/>
            <person name="Mendez-Liter J.A."/>
            <person name="Nieto-Dominguez M."/>
            <person name="Alonso L."/>
            <person name="Gil-Munoz J."/>
            <person name="Barriuso J."/>
            <person name="Prieto A."/>
            <person name="Martinez M.J."/>
        </authorList>
    </citation>
    <scope>NUCLEOTIDE SEQUENCE [LARGE SCALE GENOMIC DNA]</scope>
    <source>
        <strain evidence="3 4">CIB</strain>
    </source>
</reference>
<dbReference type="GO" id="GO:0046872">
    <property type="term" value="F:metal ion binding"/>
    <property type="evidence" value="ECO:0007669"/>
    <property type="project" value="InterPro"/>
</dbReference>
<dbReference type="RefSeq" id="XP_040735746.1">
    <property type="nucleotide sequence ID" value="XM_040879917.1"/>
</dbReference>
<evidence type="ECO:0000313" key="3">
    <source>
        <dbReference type="EMBL" id="RAO71230.1"/>
    </source>
</evidence>
<feature type="compositionally biased region" description="Polar residues" evidence="1">
    <location>
        <begin position="15"/>
        <end position="35"/>
    </location>
</feature>
<comment type="caution">
    <text evidence="3">The sequence shown here is derived from an EMBL/GenBank/DDBJ whole genome shotgun (WGS) entry which is preliminary data.</text>
</comment>
<dbReference type="PANTHER" id="PTHR23509:SF10">
    <property type="entry name" value="LD21067P"/>
    <property type="match status" value="1"/>
</dbReference>
<feature type="compositionally biased region" description="Polar residues" evidence="1">
    <location>
        <begin position="854"/>
        <end position="863"/>
    </location>
</feature>
<accession>A0A364L5Y0</accession>
<dbReference type="AlphaFoldDB" id="A0A364L5Y0"/>
<keyword evidence="4" id="KW-1185">Reference proteome</keyword>
<dbReference type="PANTHER" id="PTHR23509">
    <property type="entry name" value="PA-PL1 PHOSPHOLIPASE FAMILY"/>
    <property type="match status" value="1"/>
</dbReference>
<dbReference type="GeneID" id="63796458"/>
<feature type="region of interest" description="Disordered" evidence="1">
    <location>
        <begin position="795"/>
        <end position="817"/>
    </location>
</feature>
<proteinExistence type="predicted"/>
<dbReference type="InterPro" id="IPR004177">
    <property type="entry name" value="DDHD_dom"/>
</dbReference>
<dbReference type="OrthoDB" id="431378at2759"/>
<dbReference type="Pfam" id="PF23465">
    <property type="entry name" value="DUF7131"/>
    <property type="match status" value="1"/>
</dbReference>
<name>A0A364L5Y0_TALAM</name>
<feature type="region of interest" description="Disordered" evidence="1">
    <location>
        <begin position="850"/>
        <end position="881"/>
    </location>
</feature>
<dbReference type="Pfam" id="PF23463">
    <property type="entry name" value="WWE_2"/>
    <property type="match status" value="1"/>
</dbReference>
<dbReference type="InterPro" id="IPR058055">
    <property type="entry name" value="PA-PLA1"/>
</dbReference>
<gene>
    <name evidence="3" type="ORF">BHQ10_007242</name>
</gene>
<feature type="compositionally biased region" description="Polar residues" evidence="1">
    <location>
        <begin position="390"/>
        <end position="401"/>
    </location>
</feature>
<feature type="region of interest" description="Disordered" evidence="1">
    <location>
        <begin position="1"/>
        <end position="45"/>
    </location>
</feature>
<evidence type="ECO:0000256" key="1">
    <source>
        <dbReference type="SAM" id="MobiDB-lite"/>
    </source>
</evidence>
<dbReference type="InterPro" id="IPR055555">
    <property type="entry name" value="PA-PLA1_DUF7131"/>
</dbReference>
<evidence type="ECO:0000259" key="2">
    <source>
        <dbReference type="PROSITE" id="PS51043"/>
    </source>
</evidence>
<sequence>MPATDPKPSFLESISPWSITRSSTPQNGAGNASETDTLKQGAGEDHITSYKKRLSSLRYPPDCPPLQTRWFYAVDTPKSKPAFTGLEKKPPPKPFPPAKKFIPFYIKDSQSIEKVFQQLLQQEAETPSQDARENETTQIPTKVPVNEDYLYDVDVEKRELGPAYWLGPIYEVRRGTWFFQEGSILRPCEENLATQLEEGYLKMRPWQLQNTQSKLASGATALPDAKSPADLPLKEPKSVHGTPVKKISDEPPRERSDSQGRSGSQALLVYRLFGSYMNSTVTYQDSTVAWLNYDDFMSRVSSTVYQRFGAVGGTKVVRGYVEQGAQKDVADTKSALPKNSAAVTPATVADAKGKEISQSDQEKSITSTDSHGTESVGLKSKMSTGVRATLQRQMSSLNGETGDTAELEEEARKQEEQEMEEARETEGEERDREIDHLILVTHGIGQRLGLRLDSINFISDVTTLRKTMKSVYGASPDLQALNSQFPDAKNNCRVQVLPVCWRYLLDFPRQGLRQNRKEFDLADPDSLSSEEEQYPSLADITLEGVPAVRNLISDLAMDVLLYQSGYREHIMGIVQRECNRIFQLFKSRNPSFKGSVSLCGHSLGSAIMFDILCRQKEGYQTGFEENWNRQISKSSTRDATTDYPLDFDCKEFFCLGSPLALFQMLQAKTIAGRSLAKGSTERKSTLSHSPGAAAPPIGNPMEQAVFELNPSVSSPRCDELYNIFHPSDPVSYRLEPLITPAMSALKPQPLPFVKKSIWTASGQSLSNISSRVGSLWTNFTTGVASSLLNRSLGIQSDGTSGSTHSRSASQQSTTSDINASGLKVHDHELEFPTLIDSGLETLYEGFQKARRSENTATSGGSNNDDVEDRSRKLRTEEAKVRALNSNGRVDYSIQE</sequence>
<dbReference type="Proteomes" id="UP000249363">
    <property type="component" value="Unassembled WGS sequence"/>
</dbReference>
<dbReference type="Pfam" id="PF02862">
    <property type="entry name" value="DDHD"/>
    <property type="match status" value="1"/>
</dbReference>
<feature type="region of interest" description="Disordered" evidence="1">
    <location>
        <begin position="214"/>
        <end position="262"/>
    </location>
</feature>
<feature type="compositionally biased region" description="Basic and acidic residues" evidence="1">
    <location>
        <begin position="351"/>
        <end position="363"/>
    </location>
</feature>
<feature type="compositionally biased region" description="Basic and acidic residues" evidence="1">
    <location>
        <begin position="868"/>
        <end position="880"/>
    </location>
</feature>
<dbReference type="GO" id="GO:0005737">
    <property type="term" value="C:cytoplasm"/>
    <property type="evidence" value="ECO:0007669"/>
    <property type="project" value="TreeGrafter"/>
</dbReference>
<feature type="domain" description="DDHD" evidence="2">
    <location>
        <begin position="645"/>
        <end position="895"/>
    </location>
</feature>
<feature type="compositionally biased region" description="Basic and acidic residues" evidence="1">
    <location>
        <begin position="410"/>
        <end position="430"/>
    </location>
</feature>
<dbReference type="EMBL" id="MIKG01000014">
    <property type="protein sequence ID" value="RAO71230.1"/>
    <property type="molecule type" value="Genomic_DNA"/>
</dbReference>
<dbReference type="STRING" id="1196081.A0A364L5Y0"/>
<feature type="compositionally biased region" description="Basic and acidic residues" evidence="1">
    <location>
        <begin position="246"/>
        <end position="258"/>
    </location>
</feature>